<evidence type="ECO:0000313" key="4">
    <source>
        <dbReference type="WBParaSite" id="PSAMB.scaffold9332size5091.g32336.t1"/>
    </source>
</evidence>
<accession>A0A914XLF3</accession>
<keyword evidence="1" id="KW-1133">Transmembrane helix</keyword>
<keyword evidence="1" id="KW-0812">Transmembrane</keyword>
<dbReference type="WBParaSite" id="PSAMB.scaffold9332size5091.g32336.t1">
    <property type="protein sequence ID" value="PSAMB.scaffold9332size5091.g32336.t1"/>
    <property type="gene ID" value="PSAMB.scaffold9332size5091.g32336"/>
</dbReference>
<evidence type="ECO:0000259" key="2">
    <source>
        <dbReference type="Pfam" id="PF01773"/>
    </source>
</evidence>
<protein>
    <submittedName>
        <fullName evidence="4">Concentrative nucleoside transporter N-terminal domain-containing protein</fullName>
    </submittedName>
</protein>
<proteinExistence type="predicted"/>
<dbReference type="PANTHER" id="PTHR10590">
    <property type="entry name" value="SODIUM/NUCLEOSIDE COTRANSPORTER"/>
    <property type="match status" value="1"/>
</dbReference>
<feature type="domain" description="Concentrative nucleoside transporter N-terminal" evidence="2">
    <location>
        <begin position="180"/>
        <end position="216"/>
    </location>
</feature>
<evidence type="ECO:0000256" key="1">
    <source>
        <dbReference type="SAM" id="Phobius"/>
    </source>
</evidence>
<dbReference type="AlphaFoldDB" id="A0A914XLF3"/>
<name>A0A914XLF3_9BILA</name>
<feature type="transmembrane region" description="Helical" evidence="1">
    <location>
        <begin position="147"/>
        <end position="166"/>
    </location>
</feature>
<feature type="transmembrane region" description="Helical" evidence="1">
    <location>
        <begin position="71"/>
        <end position="90"/>
    </location>
</feature>
<reference evidence="4" key="1">
    <citation type="submission" date="2022-11" db="UniProtKB">
        <authorList>
            <consortium name="WormBaseParasite"/>
        </authorList>
    </citation>
    <scope>IDENTIFICATION</scope>
</reference>
<dbReference type="Pfam" id="PF01773">
    <property type="entry name" value="Nucleos_tra2_N"/>
    <property type="match status" value="1"/>
</dbReference>
<dbReference type="GO" id="GO:0005886">
    <property type="term" value="C:plasma membrane"/>
    <property type="evidence" value="ECO:0007669"/>
    <property type="project" value="TreeGrafter"/>
</dbReference>
<sequence>MDNNAYDEVIDDERRGSNFKAMQKLGIAEKDGPAFDVGEPEPLDEEVTGCMRYVEKIQVGLGDVVSRNGKLIQAGVWGILAILLHIFLGTAIRYDYDKAEPLFGVMGAAWVLILYFKAIKPMFGDYVYHTWYLPAEDLFDRAWKVPVVRWGVYLAVVAAIAVFLAIDTRNDRSRLLPLGGWLMFVCILFLFSTNPAKVNWRPVAWGFLLQFCMGLL</sequence>
<evidence type="ECO:0000313" key="3">
    <source>
        <dbReference type="Proteomes" id="UP000887566"/>
    </source>
</evidence>
<keyword evidence="3" id="KW-1185">Reference proteome</keyword>
<feature type="transmembrane region" description="Helical" evidence="1">
    <location>
        <begin position="175"/>
        <end position="192"/>
    </location>
</feature>
<keyword evidence="1" id="KW-0472">Membrane</keyword>
<dbReference type="GO" id="GO:0005415">
    <property type="term" value="F:nucleoside:sodium symporter activity"/>
    <property type="evidence" value="ECO:0007669"/>
    <property type="project" value="TreeGrafter"/>
</dbReference>
<feature type="transmembrane region" description="Helical" evidence="1">
    <location>
        <begin position="102"/>
        <end position="119"/>
    </location>
</feature>
<dbReference type="Proteomes" id="UP000887566">
    <property type="component" value="Unplaced"/>
</dbReference>
<dbReference type="InterPro" id="IPR002668">
    <property type="entry name" value="CNT_N_dom"/>
</dbReference>
<dbReference type="PANTHER" id="PTHR10590:SF4">
    <property type="entry name" value="SOLUTE CARRIER FAMILY 28 MEMBER 3"/>
    <property type="match status" value="1"/>
</dbReference>
<dbReference type="InterPro" id="IPR008276">
    <property type="entry name" value="C_nuclsd_transpt"/>
</dbReference>
<organism evidence="3 4">
    <name type="scientific">Plectus sambesii</name>
    <dbReference type="NCBI Taxonomy" id="2011161"/>
    <lineage>
        <taxon>Eukaryota</taxon>
        <taxon>Metazoa</taxon>
        <taxon>Ecdysozoa</taxon>
        <taxon>Nematoda</taxon>
        <taxon>Chromadorea</taxon>
        <taxon>Plectida</taxon>
        <taxon>Plectina</taxon>
        <taxon>Plectoidea</taxon>
        <taxon>Plectidae</taxon>
        <taxon>Plectus</taxon>
    </lineage>
</organism>